<gene>
    <name evidence="13" type="ORF">EV696_12720</name>
</gene>
<evidence type="ECO:0000256" key="3">
    <source>
        <dbReference type="ARBA" id="ARBA00017876"/>
    </source>
</evidence>
<keyword evidence="6 11" id="KW-0812">Transmembrane</keyword>
<evidence type="ECO:0000256" key="4">
    <source>
        <dbReference type="ARBA" id="ARBA00022448"/>
    </source>
</evidence>
<accession>A0A4R6UBB9</accession>
<protein>
    <recommendedName>
        <fullName evidence="3 11">Protein-export membrane protein SecG</fullName>
    </recommendedName>
</protein>
<comment type="subcellular location">
    <subcellularLocation>
        <location evidence="1 11">Cell membrane</location>
        <topology evidence="1 11">Multi-pass membrane protein</topology>
    </subcellularLocation>
</comment>
<keyword evidence="4 11" id="KW-0813">Transport</keyword>
<dbReference type="EMBL" id="SNYM01000027">
    <property type="protein sequence ID" value="TDQ43861.1"/>
    <property type="molecule type" value="Genomic_DNA"/>
</dbReference>
<reference evidence="13 14" key="1">
    <citation type="submission" date="2019-03" db="EMBL/GenBank/DDBJ databases">
        <title>Genomic Encyclopedia of Type Strains, Phase IV (KMG-IV): sequencing the most valuable type-strain genomes for metagenomic binning, comparative biology and taxonomic classification.</title>
        <authorList>
            <person name="Goeker M."/>
        </authorList>
    </citation>
    <scope>NUCLEOTIDE SEQUENCE [LARGE SCALE GENOMIC DNA]</scope>
    <source>
        <strain evidence="13 14">DSM 103792</strain>
    </source>
</reference>
<dbReference type="PANTHER" id="PTHR34182">
    <property type="entry name" value="PROTEIN-EXPORT MEMBRANE PROTEIN SECG"/>
    <property type="match status" value="1"/>
</dbReference>
<evidence type="ECO:0000256" key="10">
    <source>
        <dbReference type="ARBA" id="ARBA00023136"/>
    </source>
</evidence>
<feature type="compositionally biased region" description="Basic and acidic residues" evidence="12">
    <location>
        <begin position="145"/>
        <end position="154"/>
    </location>
</feature>
<comment type="caution">
    <text evidence="11">Lacks conserved residue(s) required for the propagation of feature annotation.</text>
</comment>
<comment type="function">
    <text evidence="11">Involved in protein export. Participates in an early event of protein translocation.</text>
</comment>
<dbReference type="InterPro" id="IPR004692">
    <property type="entry name" value="SecG"/>
</dbReference>
<dbReference type="GO" id="GO:0015450">
    <property type="term" value="F:protein-transporting ATPase activity"/>
    <property type="evidence" value="ECO:0007669"/>
    <property type="project" value="UniProtKB-UniRule"/>
</dbReference>
<evidence type="ECO:0000313" key="13">
    <source>
        <dbReference type="EMBL" id="TDQ43861.1"/>
    </source>
</evidence>
<dbReference type="NCBIfam" id="TIGR00810">
    <property type="entry name" value="secG"/>
    <property type="match status" value="1"/>
</dbReference>
<dbReference type="AlphaFoldDB" id="A0A4R6UBB9"/>
<dbReference type="Proteomes" id="UP000295375">
    <property type="component" value="Unassembled WGS sequence"/>
</dbReference>
<proteinExistence type="inferred from homology"/>
<evidence type="ECO:0000256" key="12">
    <source>
        <dbReference type="SAM" id="MobiDB-lite"/>
    </source>
</evidence>
<organism evidence="13 14">
    <name type="scientific">Permianibacter aggregans</name>
    <dbReference type="NCBI Taxonomy" id="1510150"/>
    <lineage>
        <taxon>Bacteria</taxon>
        <taxon>Pseudomonadati</taxon>
        <taxon>Pseudomonadota</taxon>
        <taxon>Gammaproteobacteria</taxon>
        <taxon>Pseudomonadales</taxon>
        <taxon>Pseudomonadaceae</taxon>
        <taxon>Permianibacter</taxon>
    </lineage>
</organism>
<keyword evidence="7 11" id="KW-0653">Protein transport</keyword>
<dbReference type="OrthoDB" id="9813947at2"/>
<evidence type="ECO:0000256" key="1">
    <source>
        <dbReference type="ARBA" id="ARBA00004651"/>
    </source>
</evidence>
<dbReference type="GO" id="GO:0009306">
    <property type="term" value="P:protein secretion"/>
    <property type="evidence" value="ECO:0007669"/>
    <property type="project" value="UniProtKB-UniRule"/>
</dbReference>
<dbReference type="GO" id="GO:0005886">
    <property type="term" value="C:plasma membrane"/>
    <property type="evidence" value="ECO:0007669"/>
    <property type="project" value="UniProtKB-SubCell"/>
</dbReference>
<keyword evidence="14" id="KW-1185">Reference proteome</keyword>
<evidence type="ECO:0000256" key="2">
    <source>
        <dbReference type="ARBA" id="ARBA00008445"/>
    </source>
</evidence>
<feature type="region of interest" description="Disordered" evidence="12">
    <location>
        <begin position="98"/>
        <end position="154"/>
    </location>
</feature>
<evidence type="ECO:0000256" key="7">
    <source>
        <dbReference type="ARBA" id="ARBA00022927"/>
    </source>
</evidence>
<keyword evidence="5 11" id="KW-1003">Cell membrane</keyword>
<dbReference type="RefSeq" id="WP_133593475.1">
    <property type="nucleotide sequence ID" value="NZ_CP037953.1"/>
</dbReference>
<dbReference type="PRINTS" id="PR01651">
    <property type="entry name" value="SECGEXPORT"/>
</dbReference>
<feature type="compositionally biased region" description="Low complexity" evidence="12">
    <location>
        <begin position="130"/>
        <end position="144"/>
    </location>
</feature>
<comment type="similarity">
    <text evidence="2 11">Belongs to the SecG family.</text>
</comment>
<dbReference type="Pfam" id="PF03840">
    <property type="entry name" value="SecG"/>
    <property type="match status" value="1"/>
</dbReference>
<dbReference type="GO" id="GO:0065002">
    <property type="term" value="P:intracellular protein transmembrane transport"/>
    <property type="evidence" value="ECO:0007669"/>
    <property type="project" value="TreeGrafter"/>
</dbReference>
<evidence type="ECO:0000256" key="11">
    <source>
        <dbReference type="RuleBase" id="RU365087"/>
    </source>
</evidence>
<dbReference type="PANTHER" id="PTHR34182:SF1">
    <property type="entry name" value="PROTEIN-EXPORT MEMBRANE PROTEIN SECG"/>
    <property type="match status" value="1"/>
</dbReference>
<evidence type="ECO:0000313" key="14">
    <source>
        <dbReference type="Proteomes" id="UP000295375"/>
    </source>
</evidence>
<sequence length="154" mass="15824">MYEVLLGIFLFVALLLIGIILIQQGKGADVGASFGAGASNTVFGSSGSGSFLTRMTTGLVIVFFAIALALNYMVSHRDKSQDNVDDVFSSSEAATEVPAAAAVSEPTGDVPAAEIPVVTAPQVDVPNTDVPAVEAPAEQATEQPAKSEEDKPTP</sequence>
<keyword evidence="9 11" id="KW-0811">Translocation</keyword>
<feature type="compositionally biased region" description="Low complexity" evidence="12">
    <location>
        <begin position="98"/>
        <end position="107"/>
    </location>
</feature>
<name>A0A4R6UBB9_9GAMM</name>
<keyword evidence="10 11" id="KW-0472">Membrane</keyword>
<dbReference type="GO" id="GO:0043952">
    <property type="term" value="P:protein transport by the Sec complex"/>
    <property type="evidence" value="ECO:0007669"/>
    <property type="project" value="TreeGrafter"/>
</dbReference>
<evidence type="ECO:0000256" key="5">
    <source>
        <dbReference type="ARBA" id="ARBA00022475"/>
    </source>
</evidence>
<evidence type="ECO:0000256" key="9">
    <source>
        <dbReference type="ARBA" id="ARBA00023010"/>
    </source>
</evidence>
<keyword evidence="8 11" id="KW-1133">Transmembrane helix</keyword>
<evidence type="ECO:0000256" key="6">
    <source>
        <dbReference type="ARBA" id="ARBA00022692"/>
    </source>
</evidence>
<feature type="transmembrane region" description="Helical" evidence="11">
    <location>
        <begin position="51"/>
        <end position="74"/>
    </location>
</feature>
<evidence type="ECO:0000256" key="8">
    <source>
        <dbReference type="ARBA" id="ARBA00022989"/>
    </source>
</evidence>
<comment type="caution">
    <text evidence="13">The sequence shown here is derived from an EMBL/GenBank/DDBJ whole genome shotgun (WGS) entry which is preliminary data.</text>
</comment>